<accession>A0A9X3EYZ8</accession>
<sequence length="119" mass="13228">MPRLSLGLWLILVFGCGESAREVYTQGMKAEGEAERGPCKLVFDQQLGQNVISADQIQSCLKGQEEALALYDKASALGLKDLDFERTREQARERAKRLQGMLSTLRELEQPEYPGGKAP</sequence>
<gene>
    <name evidence="1" type="ORF">OV079_42470</name>
</gene>
<dbReference type="RefSeq" id="WP_267775443.1">
    <property type="nucleotide sequence ID" value="NZ_JAPNKE010000002.1"/>
</dbReference>
<proteinExistence type="predicted"/>
<organism evidence="1 2">
    <name type="scientific">Nannocystis pusilla</name>
    <dbReference type="NCBI Taxonomy" id="889268"/>
    <lineage>
        <taxon>Bacteria</taxon>
        <taxon>Pseudomonadati</taxon>
        <taxon>Myxococcota</taxon>
        <taxon>Polyangia</taxon>
        <taxon>Nannocystales</taxon>
        <taxon>Nannocystaceae</taxon>
        <taxon>Nannocystis</taxon>
    </lineage>
</organism>
<reference evidence="1" key="1">
    <citation type="submission" date="2022-11" db="EMBL/GenBank/DDBJ databases">
        <title>Minimal conservation of predation-associated metabolite biosynthetic gene clusters underscores biosynthetic potential of Myxococcota including descriptions for ten novel species: Archangium lansinium sp. nov., Myxococcus landrumus sp. nov., Nannocystis bai.</title>
        <authorList>
            <person name="Ahearne A."/>
            <person name="Stevens C."/>
            <person name="Phillips K."/>
        </authorList>
    </citation>
    <scope>NUCLEOTIDE SEQUENCE</scope>
    <source>
        <strain evidence="1">Na p29</strain>
    </source>
</reference>
<dbReference type="PROSITE" id="PS51257">
    <property type="entry name" value="PROKAR_LIPOPROTEIN"/>
    <property type="match status" value="1"/>
</dbReference>
<name>A0A9X3EYZ8_9BACT</name>
<evidence type="ECO:0000313" key="1">
    <source>
        <dbReference type="EMBL" id="MCY1012105.1"/>
    </source>
</evidence>
<protein>
    <recommendedName>
        <fullName evidence="3">Lipoprotein</fullName>
    </recommendedName>
</protein>
<dbReference type="AlphaFoldDB" id="A0A9X3EYZ8"/>
<dbReference type="Proteomes" id="UP001150924">
    <property type="component" value="Unassembled WGS sequence"/>
</dbReference>
<keyword evidence="2" id="KW-1185">Reference proteome</keyword>
<comment type="caution">
    <text evidence="1">The sequence shown here is derived from an EMBL/GenBank/DDBJ whole genome shotgun (WGS) entry which is preliminary data.</text>
</comment>
<evidence type="ECO:0000313" key="2">
    <source>
        <dbReference type="Proteomes" id="UP001150924"/>
    </source>
</evidence>
<evidence type="ECO:0008006" key="3">
    <source>
        <dbReference type="Google" id="ProtNLM"/>
    </source>
</evidence>
<dbReference type="EMBL" id="JAPNKE010000002">
    <property type="protein sequence ID" value="MCY1012105.1"/>
    <property type="molecule type" value="Genomic_DNA"/>
</dbReference>